<accession>A0A9X7PFC4</accession>
<dbReference type="Gene3D" id="3.10.450.50">
    <property type="match status" value="1"/>
</dbReference>
<evidence type="ECO:0000313" key="3">
    <source>
        <dbReference type="Proteomes" id="UP000242427"/>
    </source>
</evidence>
<dbReference type="EMBL" id="PXWG01000095">
    <property type="protein sequence ID" value="PSJ25929.1"/>
    <property type="molecule type" value="Genomic_DNA"/>
</dbReference>
<dbReference type="Pfam" id="PF12680">
    <property type="entry name" value="SnoaL_2"/>
    <property type="match status" value="1"/>
</dbReference>
<proteinExistence type="predicted"/>
<dbReference type="InterPro" id="IPR032710">
    <property type="entry name" value="NTF2-like_dom_sf"/>
</dbReference>
<sequence length="151" mass="16337">MPTSPRDVLAAYHRAMLAWSADDLANLYAPDAVHEFPFLAPARPNRYHGREEVRAGYQAAWGATSVRLQEIHDVVVFDSTDPEVVIGQWEATATLEPGAAPAAVTGLLILRVRDGLIVHALDYMDSLGTFQALGRLPALLDSLSISASDQS</sequence>
<comment type="caution">
    <text evidence="2">The sequence shown here is derived from an EMBL/GenBank/DDBJ whole genome shotgun (WGS) entry which is preliminary data.</text>
</comment>
<evidence type="ECO:0000313" key="2">
    <source>
        <dbReference type="EMBL" id="PSJ25929.1"/>
    </source>
</evidence>
<protein>
    <recommendedName>
        <fullName evidence="1">SnoaL-like domain-containing protein</fullName>
    </recommendedName>
</protein>
<dbReference type="RefSeq" id="WP_106680235.1">
    <property type="nucleotide sequence ID" value="NZ_PXWG01000095.1"/>
</dbReference>
<dbReference type="Proteomes" id="UP000242427">
    <property type="component" value="Unassembled WGS sequence"/>
</dbReference>
<reference evidence="2 3" key="1">
    <citation type="submission" date="2018-03" db="EMBL/GenBank/DDBJ databases">
        <title>Chitinolytic properties of Streptosporangium nondiastaticum TBG75A20.</title>
        <authorList>
            <person name="Gayathri V."/>
            <person name="Shiburaj S."/>
        </authorList>
    </citation>
    <scope>NUCLEOTIDE SEQUENCE [LARGE SCALE GENOMIC DNA]</scope>
    <source>
        <strain evidence="2 3">TBG75A20</strain>
    </source>
</reference>
<feature type="domain" description="SnoaL-like" evidence="1">
    <location>
        <begin position="11"/>
        <end position="119"/>
    </location>
</feature>
<gene>
    <name evidence="2" type="ORF">B7P34_25620</name>
</gene>
<dbReference type="CDD" id="cd00531">
    <property type="entry name" value="NTF2_like"/>
    <property type="match status" value="1"/>
</dbReference>
<organism evidence="2 3">
    <name type="scientific">Streptosporangium nondiastaticum</name>
    <dbReference type="NCBI Taxonomy" id="35764"/>
    <lineage>
        <taxon>Bacteria</taxon>
        <taxon>Bacillati</taxon>
        <taxon>Actinomycetota</taxon>
        <taxon>Actinomycetes</taxon>
        <taxon>Streptosporangiales</taxon>
        <taxon>Streptosporangiaceae</taxon>
        <taxon>Streptosporangium</taxon>
    </lineage>
</organism>
<dbReference type="SUPFAM" id="SSF54427">
    <property type="entry name" value="NTF2-like"/>
    <property type="match status" value="1"/>
</dbReference>
<dbReference type="AlphaFoldDB" id="A0A9X7PFC4"/>
<evidence type="ECO:0000259" key="1">
    <source>
        <dbReference type="Pfam" id="PF12680"/>
    </source>
</evidence>
<name>A0A9X7PFC4_9ACTN</name>
<keyword evidence="3" id="KW-1185">Reference proteome</keyword>
<dbReference type="InterPro" id="IPR037401">
    <property type="entry name" value="SnoaL-like"/>
</dbReference>
<dbReference type="OrthoDB" id="3681559at2"/>